<dbReference type="Pfam" id="PF02597">
    <property type="entry name" value="ThiS"/>
    <property type="match status" value="1"/>
</dbReference>
<dbReference type="Proteomes" id="UP000614714">
    <property type="component" value="Unassembled WGS sequence"/>
</dbReference>
<dbReference type="InterPro" id="IPR010035">
    <property type="entry name" value="Thi_S"/>
</dbReference>
<dbReference type="InterPro" id="IPR016155">
    <property type="entry name" value="Mopterin_synth/thiamin_S_b"/>
</dbReference>
<dbReference type="NCBIfam" id="TIGR01683">
    <property type="entry name" value="thiS"/>
    <property type="match status" value="1"/>
</dbReference>
<dbReference type="EMBL" id="JAEMHL010000006">
    <property type="protein sequence ID" value="MBJ6751207.1"/>
    <property type="molecule type" value="Genomic_DNA"/>
</dbReference>
<comment type="caution">
    <text evidence="1">The sequence shown here is derived from an EMBL/GenBank/DDBJ whole genome shotgun (WGS) entry which is preliminary data.</text>
</comment>
<proteinExistence type="predicted"/>
<name>A0ABS0YG18_9BACT</name>
<dbReference type="PANTHER" id="PTHR34472">
    <property type="entry name" value="SULFUR CARRIER PROTEIN THIS"/>
    <property type="match status" value="1"/>
</dbReference>
<dbReference type="InterPro" id="IPR003749">
    <property type="entry name" value="ThiS/MoaD-like"/>
</dbReference>
<accession>A0ABS0YG18</accession>
<dbReference type="Gene3D" id="3.10.20.30">
    <property type="match status" value="1"/>
</dbReference>
<dbReference type="RefSeq" id="WP_199389690.1">
    <property type="nucleotide sequence ID" value="NZ_JAEMHL010000006.1"/>
</dbReference>
<dbReference type="CDD" id="cd00565">
    <property type="entry name" value="Ubl_ThiS"/>
    <property type="match status" value="1"/>
</dbReference>
<dbReference type="PANTHER" id="PTHR34472:SF1">
    <property type="entry name" value="SULFUR CARRIER PROTEIN THIS"/>
    <property type="match status" value="1"/>
</dbReference>
<keyword evidence="2" id="KW-1185">Reference proteome</keyword>
<sequence>MNLTVNGKPATIAEGTPVSLNHLLEALKVEQREYVTVELNGDIMDRGDFEATTVKDGDSIEFLYFMGGGR</sequence>
<organism evidence="1 2">
    <name type="scientific">Geomonas anaerohicana</name>
    <dbReference type="NCBI Taxonomy" id="2798583"/>
    <lineage>
        <taxon>Bacteria</taxon>
        <taxon>Pseudomonadati</taxon>
        <taxon>Thermodesulfobacteriota</taxon>
        <taxon>Desulfuromonadia</taxon>
        <taxon>Geobacterales</taxon>
        <taxon>Geobacteraceae</taxon>
        <taxon>Geomonas</taxon>
    </lineage>
</organism>
<dbReference type="InterPro" id="IPR012675">
    <property type="entry name" value="Beta-grasp_dom_sf"/>
</dbReference>
<dbReference type="SUPFAM" id="SSF54285">
    <property type="entry name" value="MoaD/ThiS"/>
    <property type="match status" value="1"/>
</dbReference>
<reference evidence="1 2" key="1">
    <citation type="submission" date="2020-12" db="EMBL/GenBank/DDBJ databases">
        <title>Geomonas sp. Red421, isolated from paddy soil.</title>
        <authorList>
            <person name="Xu Z."/>
            <person name="Zhang Z."/>
            <person name="Masuda Y."/>
            <person name="Itoh H."/>
            <person name="Senoo K."/>
        </authorList>
    </citation>
    <scope>NUCLEOTIDE SEQUENCE [LARGE SCALE GENOMIC DNA]</scope>
    <source>
        <strain evidence="1 2">Red421</strain>
    </source>
</reference>
<evidence type="ECO:0000313" key="2">
    <source>
        <dbReference type="Proteomes" id="UP000614714"/>
    </source>
</evidence>
<evidence type="ECO:0000313" key="1">
    <source>
        <dbReference type="EMBL" id="MBJ6751207.1"/>
    </source>
</evidence>
<gene>
    <name evidence="1" type="primary">thiS</name>
    <name evidence="1" type="ORF">JFN91_13365</name>
</gene>
<protein>
    <submittedName>
        <fullName evidence="1">Sulfur carrier protein ThiS</fullName>
    </submittedName>
</protein>